<dbReference type="InterPro" id="IPR002818">
    <property type="entry name" value="DJ-1/PfpI"/>
</dbReference>
<gene>
    <name evidence="4" type="ORF">GYA93_00655</name>
</gene>
<dbReference type="InterPro" id="IPR052158">
    <property type="entry name" value="INH-QAR"/>
</dbReference>
<dbReference type="Pfam" id="PF12833">
    <property type="entry name" value="HTH_18"/>
    <property type="match status" value="1"/>
</dbReference>
<keyword evidence="5" id="KW-1185">Reference proteome</keyword>
<comment type="caution">
    <text evidence="4">The sequence shown here is derived from an EMBL/GenBank/DDBJ whole genome shotgun (WGS) entry which is preliminary data.</text>
</comment>
<dbReference type="Gene3D" id="1.10.10.60">
    <property type="entry name" value="Homeodomain-like"/>
    <property type="match status" value="1"/>
</dbReference>
<dbReference type="CDD" id="cd03137">
    <property type="entry name" value="GATase1_AraC_1"/>
    <property type="match status" value="1"/>
</dbReference>
<organism evidence="4 5">
    <name type="scientific">Gordonia desulfuricans</name>
    <dbReference type="NCBI Taxonomy" id="89051"/>
    <lineage>
        <taxon>Bacteria</taxon>
        <taxon>Bacillati</taxon>
        <taxon>Actinomycetota</taxon>
        <taxon>Actinomycetes</taxon>
        <taxon>Mycobacteriales</taxon>
        <taxon>Gordoniaceae</taxon>
        <taxon>Gordonia</taxon>
    </lineage>
</organism>
<evidence type="ECO:0000256" key="2">
    <source>
        <dbReference type="ARBA" id="ARBA00023163"/>
    </source>
</evidence>
<dbReference type="PROSITE" id="PS01124">
    <property type="entry name" value="HTH_ARAC_FAMILY_2"/>
    <property type="match status" value="1"/>
</dbReference>
<dbReference type="InterPro" id="IPR009057">
    <property type="entry name" value="Homeodomain-like_sf"/>
</dbReference>
<dbReference type="InterPro" id="IPR029062">
    <property type="entry name" value="Class_I_gatase-like"/>
</dbReference>
<dbReference type="SMART" id="SM00342">
    <property type="entry name" value="HTH_ARAC"/>
    <property type="match status" value="1"/>
</dbReference>
<keyword evidence="1" id="KW-0805">Transcription regulation</keyword>
<dbReference type="Gene3D" id="3.40.50.880">
    <property type="match status" value="1"/>
</dbReference>
<dbReference type="Pfam" id="PF01965">
    <property type="entry name" value="DJ-1_PfpI"/>
    <property type="match status" value="1"/>
</dbReference>
<feature type="domain" description="HTH araC/xylS-type" evidence="3">
    <location>
        <begin position="248"/>
        <end position="346"/>
    </location>
</feature>
<dbReference type="EMBL" id="JAADZU010000001">
    <property type="protein sequence ID" value="NDK88097.1"/>
    <property type="molecule type" value="Genomic_DNA"/>
</dbReference>
<dbReference type="GO" id="GO:0043565">
    <property type="term" value="F:sequence-specific DNA binding"/>
    <property type="evidence" value="ECO:0007669"/>
    <property type="project" value="InterPro"/>
</dbReference>
<name>A0A7K3LKM7_9ACTN</name>
<proteinExistence type="predicted"/>
<dbReference type="SUPFAM" id="SSF52317">
    <property type="entry name" value="Class I glutamine amidotransferase-like"/>
    <property type="match status" value="1"/>
</dbReference>
<dbReference type="InterPro" id="IPR018060">
    <property type="entry name" value="HTH_AraC"/>
</dbReference>
<evidence type="ECO:0000256" key="1">
    <source>
        <dbReference type="ARBA" id="ARBA00023015"/>
    </source>
</evidence>
<dbReference type="GO" id="GO:0003700">
    <property type="term" value="F:DNA-binding transcription factor activity"/>
    <property type="evidence" value="ECO:0007669"/>
    <property type="project" value="InterPro"/>
</dbReference>
<reference evidence="4 5" key="1">
    <citation type="submission" date="2020-01" db="EMBL/GenBank/DDBJ databases">
        <title>Investigation of new actinobacteria for the biodesulphurisation of diesel fuel.</title>
        <authorList>
            <person name="Athi Narayanan S.M."/>
        </authorList>
    </citation>
    <scope>NUCLEOTIDE SEQUENCE [LARGE SCALE GENOMIC DNA]</scope>
    <source>
        <strain evidence="4 5">213E</strain>
    </source>
</reference>
<dbReference type="Proteomes" id="UP000466307">
    <property type="component" value="Unassembled WGS sequence"/>
</dbReference>
<accession>A0A7K3LKM7</accession>
<evidence type="ECO:0000313" key="5">
    <source>
        <dbReference type="Proteomes" id="UP000466307"/>
    </source>
</evidence>
<sequence>MSEDHATVRIESNKADTEQVDSVGTTAARSTGVQSVVVLLLPPIVGFDASIPPLLLGEACDDIGERLYDVTTVGLSTGAVATTSGYGWVAEAGLEAIADADTVIVPGTRFPPARSDGILSDDVAAALASRRPDARLVSICTGAFVLGAAGVLDGRRATTHWRYADDFRRLYPDVDLDESVLFVDDGDVLTSAGLAAGIDLCLHIIRRDHGAAVANRVARHCVVPPWREGGQAQFIEHRLPVEADRSTAPTQQWALSCLAEPLTVDRLAAHARMSSRTFIRRFRAETGRAPGAWLRERRLDLARQLLETTDLSVEVIAARSGLGSADNLRHHLRTELGMAPSAYRRTFRGV</sequence>
<dbReference type="PANTHER" id="PTHR43130:SF3">
    <property type="entry name" value="HTH-TYPE TRANSCRIPTIONAL REGULATOR RV1931C"/>
    <property type="match status" value="1"/>
</dbReference>
<dbReference type="AlphaFoldDB" id="A0A7K3LKM7"/>
<keyword evidence="2" id="KW-0804">Transcription</keyword>
<protein>
    <submittedName>
        <fullName evidence="4">Helix-turn-helix domain-containing protein</fullName>
    </submittedName>
</protein>
<dbReference type="PANTHER" id="PTHR43130">
    <property type="entry name" value="ARAC-FAMILY TRANSCRIPTIONAL REGULATOR"/>
    <property type="match status" value="1"/>
</dbReference>
<evidence type="ECO:0000259" key="3">
    <source>
        <dbReference type="PROSITE" id="PS01124"/>
    </source>
</evidence>
<dbReference type="SUPFAM" id="SSF46689">
    <property type="entry name" value="Homeodomain-like"/>
    <property type="match status" value="2"/>
</dbReference>
<evidence type="ECO:0000313" key="4">
    <source>
        <dbReference type="EMBL" id="NDK88097.1"/>
    </source>
</evidence>